<comment type="caution">
    <text evidence="3">The sequence shown here is derived from an EMBL/GenBank/DDBJ whole genome shotgun (WGS) entry which is preliminary data.</text>
</comment>
<reference evidence="3 4" key="1">
    <citation type="submission" date="2017-10" db="EMBL/GenBank/DDBJ databases">
        <title>Draft genome of Longimonas halophila.</title>
        <authorList>
            <person name="Goh K.M."/>
            <person name="Shamsir M.S."/>
            <person name="Lim S.W."/>
        </authorList>
    </citation>
    <scope>NUCLEOTIDE SEQUENCE [LARGE SCALE GENOMIC DNA]</scope>
    <source>
        <strain evidence="3 4">KCTC 42399</strain>
    </source>
</reference>
<keyword evidence="2" id="KW-1133">Transmembrane helix</keyword>
<evidence type="ECO:0000313" key="4">
    <source>
        <dbReference type="Proteomes" id="UP000221024"/>
    </source>
</evidence>
<dbReference type="InterPro" id="IPR005625">
    <property type="entry name" value="PepSY-ass_TM"/>
</dbReference>
<dbReference type="PANTHER" id="PTHR34219">
    <property type="entry name" value="IRON-REGULATED INNER MEMBRANE PROTEIN-RELATED"/>
    <property type="match status" value="1"/>
</dbReference>
<feature type="transmembrane region" description="Helical" evidence="2">
    <location>
        <begin position="392"/>
        <end position="414"/>
    </location>
</feature>
<evidence type="ECO:0000256" key="1">
    <source>
        <dbReference type="SAM" id="MobiDB-lite"/>
    </source>
</evidence>
<dbReference type="PANTHER" id="PTHR34219:SF8">
    <property type="entry name" value="PEPSY DOMAIN-CONTAINING PROTEIN"/>
    <property type="match status" value="1"/>
</dbReference>
<keyword evidence="2" id="KW-0812">Transmembrane</keyword>
<organism evidence="3 4">
    <name type="scientific">Longimonas halophila</name>
    <dbReference type="NCBI Taxonomy" id="1469170"/>
    <lineage>
        <taxon>Bacteria</taxon>
        <taxon>Pseudomonadati</taxon>
        <taxon>Rhodothermota</taxon>
        <taxon>Rhodothermia</taxon>
        <taxon>Rhodothermales</taxon>
        <taxon>Salisaetaceae</taxon>
        <taxon>Longimonas</taxon>
    </lineage>
</organism>
<evidence type="ECO:0000313" key="3">
    <source>
        <dbReference type="EMBL" id="PEN07734.1"/>
    </source>
</evidence>
<keyword evidence="4" id="KW-1185">Reference proteome</keyword>
<feature type="transmembrane region" description="Helical" evidence="2">
    <location>
        <begin position="20"/>
        <end position="40"/>
    </location>
</feature>
<evidence type="ECO:0008006" key="5">
    <source>
        <dbReference type="Google" id="ProtNLM"/>
    </source>
</evidence>
<dbReference type="Pfam" id="PF03929">
    <property type="entry name" value="PepSY_TM"/>
    <property type="match status" value="1"/>
</dbReference>
<proteinExistence type="predicted"/>
<gene>
    <name evidence="3" type="ORF">CRI93_07050</name>
</gene>
<keyword evidence="2" id="KW-0472">Membrane</keyword>
<dbReference type="EMBL" id="PDEP01000005">
    <property type="protein sequence ID" value="PEN07734.1"/>
    <property type="molecule type" value="Genomic_DNA"/>
</dbReference>
<accession>A0A2H3NMH8</accession>
<dbReference type="OrthoDB" id="111691at2"/>
<name>A0A2H3NMH8_9BACT</name>
<evidence type="ECO:0000256" key="2">
    <source>
        <dbReference type="SAM" id="Phobius"/>
    </source>
</evidence>
<feature type="transmembrane region" description="Helical" evidence="2">
    <location>
        <begin position="536"/>
        <end position="558"/>
    </location>
</feature>
<feature type="compositionally biased region" description="Pro residues" evidence="1">
    <location>
        <begin position="579"/>
        <end position="592"/>
    </location>
</feature>
<protein>
    <recommendedName>
        <fullName evidence="5">Peptidase</fullName>
    </recommendedName>
</protein>
<sequence>MSGLGNWRKTLFRLHGWMGLNLGLLLFVICLSGTVATLSYEIDGWINPDQQVEPRDAPIDWTAMHDTVAEAFPDGQNLGVYAPGSAYLSFQHAAAVSYVSLPTGETRKVYLDPYTGALQGSTSFFNTQRFFRTFHRRLFDGNRGIFLVTLMSLPMLLSALTGWLFYKGWLKQMVTLRWNRGPRLRWSDLHKGAGIWGLLFALIIALTGIFYFAELMVLANERYDILQPEPLPQVDKATLPDFGPHPELLPAGEYVAAAQAAFPDLTVHTVRMPHTPSDAVYIDGQAGNPLTRDRASKVHVHPFTGEVLGVQRSGDLGPAAFITDMADPLHFGYFAGFGGKVAWTVFGLVLSFSILSGTYLWMVRSRPRSHIKKEAQNADPSGWGPMPMLRGAIGAAALTLAYFVIVSIGTVTGIQDRAPERGPEIEAGTLQAGPFRVDMRCQAPCRGDEATVTARFRSAGMPNVRDISVVDTESTAIPMSGAARAPQAEISAAPGDSLRLRLTTHDDNVYTAGFAMPAAQESARSASPWPDTPSGVWWVIGAFVVVTAGSILVWLWMVMRAFQFERQRQIAKAQRAAQPSPPPGATLPPGAS</sequence>
<dbReference type="RefSeq" id="WP_098061921.1">
    <property type="nucleotide sequence ID" value="NZ_PDEP01000005.1"/>
</dbReference>
<feature type="transmembrane region" description="Helical" evidence="2">
    <location>
        <begin position="144"/>
        <end position="166"/>
    </location>
</feature>
<feature type="transmembrane region" description="Helical" evidence="2">
    <location>
        <begin position="193"/>
        <end position="213"/>
    </location>
</feature>
<dbReference type="AlphaFoldDB" id="A0A2H3NMH8"/>
<feature type="region of interest" description="Disordered" evidence="1">
    <location>
        <begin position="573"/>
        <end position="592"/>
    </location>
</feature>
<feature type="transmembrane region" description="Helical" evidence="2">
    <location>
        <begin position="341"/>
        <end position="363"/>
    </location>
</feature>
<dbReference type="Proteomes" id="UP000221024">
    <property type="component" value="Unassembled WGS sequence"/>
</dbReference>